<dbReference type="OrthoDB" id="3799217at2759"/>
<name>A0A9P9E3G5_9PLEO</name>
<evidence type="ECO:0000313" key="1">
    <source>
        <dbReference type="EMBL" id="KAH7130193.1"/>
    </source>
</evidence>
<sequence length="149" mass="16411">MSLAVLAYVFVTERDMTLPDLFPQWANTKFTREFYLCDAFPSRIANADQYFGFAACDHAIVARYNLIALTMVSAAVVGLSIAQIHTSGTFAYQPKTKIDAEKTIVAQGGQQQVLTHGESLRPTAAVAKIQPPKPCLRLSRSAYGYYAKL</sequence>
<proteinExistence type="predicted"/>
<dbReference type="Proteomes" id="UP000700596">
    <property type="component" value="Unassembled WGS sequence"/>
</dbReference>
<comment type="caution">
    <text evidence="1">The sequence shown here is derived from an EMBL/GenBank/DDBJ whole genome shotgun (WGS) entry which is preliminary data.</text>
</comment>
<dbReference type="AlphaFoldDB" id="A0A9P9E3G5"/>
<reference evidence="1" key="1">
    <citation type="journal article" date="2021" name="Nat. Commun.">
        <title>Genetic determinants of endophytism in the Arabidopsis root mycobiome.</title>
        <authorList>
            <person name="Mesny F."/>
            <person name="Miyauchi S."/>
            <person name="Thiergart T."/>
            <person name="Pickel B."/>
            <person name="Atanasova L."/>
            <person name="Karlsson M."/>
            <person name="Huettel B."/>
            <person name="Barry K.W."/>
            <person name="Haridas S."/>
            <person name="Chen C."/>
            <person name="Bauer D."/>
            <person name="Andreopoulos W."/>
            <person name="Pangilinan J."/>
            <person name="LaButti K."/>
            <person name="Riley R."/>
            <person name="Lipzen A."/>
            <person name="Clum A."/>
            <person name="Drula E."/>
            <person name="Henrissat B."/>
            <person name="Kohler A."/>
            <person name="Grigoriev I.V."/>
            <person name="Martin F.M."/>
            <person name="Hacquard S."/>
        </authorList>
    </citation>
    <scope>NUCLEOTIDE SEQUENCE</scope>
    <source>
        <strain evidence="1">MPI-CAGE-CH-0243</strain>
    </source>
</reference>
<evidence type="ECO:0000313" key="2">
    <source>
        <dbReference type="Proteomes" id="UP000700596"/>
    </source>
</evidence>
<dbReference type="EMBL" id="JAGMWT010000004">
    <property type="protein sequence ID" value="KAH7130193.1"/>
    <property type="molecule type" value="Genomic_DNA"/>
</dbReference>
<protein>
    <submittedName>
        <fullName evidence="1">Uncharacterized protein</fullName>
    </submittedName>
</protein>
<accession>A0A9P9E3G5</accession>
<gene>
    <name evidence="1" type="ORF">B0J11DRAFT_577745</name>
</gene>
<organism evidence="1 2">
    <name type="scientific">Dendryphion nanum</name>
    <dbReference type="NCBI Taxonomy" id="256645"/>
    <lineage>
        <taxon>Eukaryota</taxon>
        <taxon>Fungi</taxon>
        <taxon>Dikarya</taxon>
        <taxon>Ascomycota</taxon>
        <taxon>Pezizomycotina</taxon>
        <taxon>Dothideomycetes</taxon>
        <taxon>Pleosporomycetidae</taxon>
        <taxon>Pleosporales</taxon>
        <taxon>Torulaceae</taxon>
        <taxon>Dendryphion</taxon>
    </lineage>
</organism>
<keyword evidence="2" id="KW-1185">Reference proteome</keyword>